<dbReference type="PROSITE" id="PS51257">
    <property type="entry name" value="PROKAR_LIPOPROTEIN"/>
    <property type="match status" value="1"/>
</dbReference>
<keyword evidence="2" id="KW-1185">Reference proteome</keyword>
<dbReference type="AlphaFoldDB" id="A0A1I6UNQ4"/>
<evidence type="ECO:0000313" key="1">
    <source>
        <dbReference type="EMBL" id="SFT03079.1"/>
    </source>
</evidence>
<accession>A0A1I6UNQ4</accession>
<protein>
    <submittedName>
        <fullName evidence="1">Uncharacterized protein</fullName>
    </submittedName>
</protein>
<name>A0A1I6UNQ4_9EURY</name>
<dbReference type="EMBL" id="FOZS01000005">
    <property type="protein sequence ID" value="SFT03079.1"/>
    <property type="molecule type" value="Genomic_DNA"/>
</dbReference>
<proteinExistence type="predicted"/>
<reference evidence="2" key="1">
    <citation type="submission" date="2016-10" db="EMBL/GenBank/DDBJ databases">
        <authorList>
            <person name="Varghese N."/>
            <person name="Submissions S."/>
        </authorList>
    </citation>
    <scope>NUCLEOTIDE SEQUENCE [LARGE SCALE GENOMIC DNA]</scope>
    <source>
        <strain evidence="2">DSM 22427</strain>
    </source>
</reference>
<gene>
    <name evidence="1" type="ORF">SAMN04488556_3970</name>
</gene>
<dbReference type="Proteomes" id="UP000199199">
    <property type="component" value="Unassembled WGS sequence"/>
</dbReference>
<sequence>MRRRVMLAVVSSALAGGTGGCLSFFDGQDVYLGRIAVTNQTQQPQVAHIEVYDNEESVFSTTEELDAYEVGGGVVPDTTTDCGWPSKPGQYRIEVQLKGHESTASVLVGNGDAIRSSDQEQEAEQEIDCYAAVADLTPNNGIRLWFERCNSLSERLEDDLCTPDNDYNGD</sequence>
<organism evidence="1 2">
    <name type="scientific">Halostagnicola kamekurae</name>
    <dbReference type="NCBI Taxonomy" id="619731"/>
    <lineage>
        <taxon>Archaea</taxon>
        <taxon>Methanobacteriati</taxon>
        <taxon>Methanobacteriota</taxon>
        <taxon>Stenosarchaea group</taxon>
        <taxon>Halobacteria</taxon>
        <taxon>Halobacteriales</taxon>
        <taxon>Natrialbaceae</taxon>
        <taxon>Halostagnicola</taxon>
    </lineage>
</organism>
<evidence type="ECO:0000313" key="2">
    <source>
        <dbReference type="Proteomes" id="UP000199199"/>
    </source>
</evidence>